<proteinExistence type="predicted"/>
<evidence type="ECO:0000256" key="1">
    <source>
        <dbReference type="SAM" id="MobiDB-lite"/>
    </source>
</evidence>
<dbReference type="Proteomes" id="UP000053257">
    <property type="component" value="Unassembled WGS sequence"/>
</dbReference>
<feature type="transmembrane region" description="Helical" evidence="2">
    <location>
        <begin position="146"/>
        <end position="169"/>
    </location>
</feature>
<feature type="compositionally biased region" description="Polar residues" evidence="1">
    <location>
        <begin position="245"/>
        <end position="264"/>
    </location>
</feature>
<feature type="region of interest" description="Disordered" evidence="1">
    <location>
        <begin position="245"/>
        <end position="273"/>
    </location>
</feature>
<evidence type="ECO:0000313" key="4">
    <source>
        <dbReference type="Proteomes" id="UP000053257"/>
    </source>
</evidence>
<keyword evidence="2" id="KW-0472">Membrane</keyword>
<feature type="transmembrane region" description="Helical" evidence="2">
    <location>
        <begin position="104"/>
        <end position="125"/>
    </location>
</feature>
<gene>
    <name evidence="3" type="ORF">PHLGIDRAFT_75664</name>
</gene>
<reference evidence="3 4" key="1">
    <citation type="journal article" date="2014" name="PLoS Genet.">
        <title>Analysis of the Phlebiopsis gigantea genome, transcriptome and secretome provides insight into its pioneer colonization strategies of wood.</title>
        <authorList>
            <person name="Hori C."/>
            <person name="Ishida T."/>
            <person name="Igarashi K."/>
            <person name="Samejima M."/>
            <person name="Suzuki H."/>
            <person name="Master E."/>
            <person name="Ferreira P."/>
            <person name="Ruiz-Duenas F.J."/>
            <person name="Held B."/>
            <person name="Canessa P."/>
            <person name="Larrondo L.F."/>
            <person name="Schmoll M."/>
            <person name="Druzhinina I.S."/>
            <person name="Kubicek C.P."/>
            <person name="Gaskell J.A."/>
            <person name="Kersten P."/>
            <person name="St John F."/>
            <person name="Glasner J."/>
            <person name="Sabat G."/>
            <person name="Splinter BonDurant S."/>
            <person name="Syed K."/>
            <person name="Yadav J."/>
            <person name="Mgbeahuruike A.C."/>
            <person name="Kovalchuk A."/>
            <person name="Asiegbu F.O."/>
            <person name="Lackner G."/>
            <person name="Hoffmeister D."/>
            <person name="Rencoret J."/>
            <person name="Gutierrez A."/>
            <person name="Sun H."/>
            <person name="Lindquist E."/>
            <person name="Barry K."/>
            <person name="Riley R."/>
            <person name="Grigoriev I.V."/>
            <person name="Henrissat B."/>
            <person name="Kues U."/>
            <person name="Berka R.M."/>
            <person name="Martinez A.T."/>
            <person name="Covert S.F."/>
            <person name="Blanchette R.A."/>
            <person name="Cullen D."/>
        </authorList>
    </citation>
    <scope>NUCLEOTIDE SEQUENCE [LARGE SCALE GENOMIC DNA]</scope>
    <source>
        <strain evidence="3 4">11061_1 CR5-6</strain>
    </source>
</reference>
<keyword evidence="4" id="KW-1185">Reference proteome</keyword>
<keyword evidence="2" id="KW-1133">Transmembrane helix</keyword>
<feature type="transmembrane region" description="Helical" evidence="2">
    <location>
        <begin position="23"/>
        <end position="45"/>
    </location>
</feature>
<dbReference type="HOGENOM" id="CLU_044614_3_1_1"/>
<feature type="transmembrane region" description="Helical" evidence="2">
    <location>
        <begin position="175"/>
        <end position="195"/>
    </location>
</feature>
<dbReference type="EMBL" id="KN840568">
    <property type="protein sequence ID" value="KIP04612.1"/>
    <property type="molecule type" value="Genomic_DNA"/>
</dbReference>
<organism evidence="3 4">
    <name type="scientific">Phlebiopsis gigantea (strain 11061_1 CR5-6)</name>
    <name type="common">White-rot fungus</name>
    <name type="synonym">Peniophora gigantea</name>
    <dbReference type="NCBI Taxonomy" id="745531"/>
    <lineage>
        <taxon>Eukaryota</taxon>
        <taxon>Fungi</taxon>
        <taxon>Dikarya</taxon>
        <taxon>Basidiomycota</taxon>
        <taxon>Agaricomycotina</taxon>
        <taxon>Agaricomycetes</taxon>
        <taxon>Polyporales</taxon>
        <taxon>Phanerochaetaceae</taxon>
        <taxon>Phlebiopsis</taxon>
    </lineage>
</organism>
<keyword evidence="2" id="KW-0812">Transmembrane</keyword>
<protein>
    <submittedName>
        <fullName evidence="3">Uncharacterized protein</fullName>
    </submittedName>
</protein>
<evidence type="ECO:0000313" key="3">
    <source>
        <dbReference type="EMBL" id="KIP04612.1"/>
    </source>
</evidence>
<feature type="transmembrane region" description="Helical" evidence="2">
    <location>
        <begin position="51"/>
        <end position="68"/>
    </location>
</feature>
<dbReference type="STRING" id="745531.A0A0C3S3T9"/>
<name>A0A0C3S3T9_PHLG1</name>
<evidence type="ECO:0000256" key="2">
    <source>
        <dbReference type="SAM" id="Phobius"/>
    </source>
</evidence>
<accession>A0A0C3S3T9</accession>
<dbReference type="AlphaFoldDB" id="A0A0C3S3T9"/>
<sequence length="273" mass="29763">MVVFVDHSGSPGIAGAFSKQPQWYLGLGTAAELINLCIADVLFIWRCWVVWGKRWIVVVIPIATLVAGNGEVQSLYYVQISSVHTYTFTALGITSILTTITTTYYAMTLTTTVYSTIFITARILLLHFDIKETSLRRGFAARYSRAVEIIVEACVLYSATLIAIVILSARLDSRASYPVAILPQIAGIVPTMLLFRVANGMTRPQSSWDQANVTDVIFRKTKTGTHNASTTVAGGLPVYSLTVENSSSSHGTTGVDQPSSSQAEILSRMEEKL</sequence>
<dbReference type="OrthoDB" id="3357408at2759"/>